<organism evidence="2">
    <name type="scientific">Guillardia theta (strain CCMP2712)</name>
    <name type="common">Cryptophyte</name>
    <dbReference type="NCBI Taxonomy" id="905079"/>
    <lineage>
        <taxon>Eukaryota</taxon>
        <taxon>Cryptophyceae</taxon>
        <taxon>Pyrenomonadales</taxon>
        <taxon>Geminigeraceae</taxon>
        <taxon>Guillardia</taxon>
    </lineage>
</organism>
<dbReference type="EnsemblProtists" id="EKX48078">
    <property type="protein sequence ID" value="EKX48078"/>
    <property type="gene ID" value="GUITHDRAFT_106158"/>
</dbReference>
<dbReference type="CDD" id="cd10527">
    <property type="entry name" value="SET_LSMT"/>
    <property type="match status" value="1"/>
</dbReference>
<dbReference type="AlphaFoldDB" id="L1JHS6"/>
<dbReference type="PANTHER" id="PTHR13271">
    <property type="entry name" value="UNCHARACTERIZED PUTATIVE METHYLTRANSFERASE"/>
    <property type="match status" value="1"/>
</dbReference>
<dbReference type="SUPFAM" id="SSF82199">
    <property type="entry name" value="SET domain"/>
    <property type="match status" value="1"/>
</dbReference>
<evidence type="ECO:0000313" key="4">
    <source>
        <dbReference type="Proteomes" id="UP000011087"/>
    </source>
</evidence>
<reference evidence="3" key="3">
    <citation type="submission" date="2015-06" db="UniProtKB">
        <authorList>
            <consortium name="EnsemblProtists"/>
        </authorList>
    </citation>
    <scope>IDENTIFICATION</scope>
</reference>
<gene>
    <name evidence="2" type="ORF">GUITHDRAFT_106158</name>
</gene>
<dbReference type="InterPro" id="IPR046341">
    <property type="entry name" value="SET_dom_sf"/>
</dbReference>
<reference evidence="2 4" key="1">
    <citation type="journal article" date="2012" name="Nature">
        <title>Algal genomes reveal evolutionary mosaicism and the fate of nucleomorphs.</title>
        <authorList>
            <consortium name="DOE Joint Genome Institute"/>
            <person name="Curtis B.A."/>
            <person name="Tanifuji G."/>
            <person name="Burki F."/>
            <person name="Gruber A."/>
            <person name="Irimia M."/>
            <person name="Maruyama S."/>
            <person name="Arias M.C."/>
            <person name="Ball S.G."/>
            <person name="Gile G.H."/>
            <person name="Hirakawa Y."/>
            <person name="Hopkins J.F."/>
            <person name="Kuo A."/>
            <person name="Rensing S.A."/>
            <person name="Schmutz J."/>
            <person name="Symeonidi A."/>
            <person name="Elias M."/>
            <person name="Eveleigh R.J."/>
            <person name="Herman E.K."/>
            <person name="Klute M.J."/>
            <person name="Nakayama T."/>
            <person name="Obornik M."/>
            <person name="Reyes-Prieto A."/>
            <person name="Armbrust E.V."/>
            <person name="Aves S.J."/>
            <person name="Beiko R.G."/>
            <person name="Coutinho P."/>
            <person name="Dacks J.B."/>
            <person name="Durnford D.G."/>
            <person name="Fast N.M."/>
            <person name="Green B.R."/>
            <person name="Grisdale C.J."/>
            <person name="Hempel F."/>
            <person name="Henrissat B."/>
            <person name="Hoppner M.P."/>
            <person name="Ishida K."/>
            <person name="Kim E."/>
            <person name="Koreny L."/>
            <person name="Kroth P.G."/>
            <person name="Liu Y."/>
            <person name="Malik S.B."/>
            <person name="Maier U.G."/>
            <person name="McRose D."/>
            <person name="Mock T."/>
            <person name="Neilson J.A."/>
            <person name="Onodera N.T."/>
            <person name="Poole A.M."/>
            <person name="Pritham E.J."/>
            <person name="Richards T.A."/>
            <person name="Rocap G."/>
            <person name="Roy S.W."/>
            <person name="Sarai C."/>
            <person name="Schaack S."/>
            <person name="Shirato S."/>
            <person name="Slamovits C.H."/>
            <person name="Spencer D.F."/>
            <person name="Suzuki S."/>
            <person name="Worden A.Z."/>
            <person name="Zauner S."/>
            <person name="Barry K."/>
            <person name="Bell C."/>
            <person name="Bharti A.K."/>
            <person name="Crow J.A."/>
            <person name="Grimwood J."/>
            <person name="Kramer R."/>
            <person name="Lindquist E."/>
            <person name="Lucas S."/>
            <person name="Salamov A."/>
            <person name="McFadden G.I."/>
            <person name="Lane C.E."/>
            <person name="Keeling P.J."/>
            <person name="Gray M.W."/>
            <person name="Grigoriev I.V."/>
            <person name="Archibald J.M."/>
        </authorList>
    </citation>
    <scope>NUCLEOTIDE SEQUENCE</scope>
    <source>
        <strain evidence="2 4">CCMP2712</strain>
    </source>
</reference>
<evidence type="ECO:0000313" key="2">
    <source>
        <dbReference type="EMBL" id="EKX48078.1"/>
    </source>
</evidence>
<keyword evidence="4" id="KW-1185">Reference proteome</keyword>
<dbReference type="OMA" id="WCWGTIQ"/>
<evidence type="ECO:0000313" key="3">
    <source>
        <dbReference type="EnsemblProtists" id="EKX48078"/>
    </source>
</evidence>
<proteinExistence type="predicted"/>
<feature type="domain" description="Rubisco LSMT substrate-binding" evidence="1">
    <location>
        <begin position="284"/>
        <end position="360"/>
    </location>
</feature>
<dbReference type="RefSeq" id="XP_005835058.1">
    <property type="nucleotide sequence ID" value="XM_005835001.1"/>
</dbReference>
<dbReference type="PANTHER" id="PTHR13271:SF151">
    <property type="entry name" value="SET DOMAIN-CONTAINING PROTEIN 4"/>
    <property type="match status" value="1"/>
</dbReference>
<evidence type="ECO:0000259" key="1">
    <source>
        <dbReference type="Pfam" id="PF09273"/>
    </source>
</evidence>
<sequence length="410" mass="47263">MECRFVREVVKAASQEDEQLCERQLLSLHLLVEKWKAERSRWWRFIRSIPPSYDTLENWSEQSVARLQYKPFLAIAARRKRVVNDEFSQLQRLLSRCKKRSWNEPEAAEEAERIQLGFSSFSREDYLWAAGTVSTRSCHYERKSGYSLRGETVGCLVPVLDFLNHSTAPVAACGFCKDAMVYRVTCLRSYEEGEQVMIHYGNWSNAGLLEHYGFVLEDNPLDSCMLWLRHPPNPPEHLIATPTLKSEFRRMQDMIISFGKEVEEDGTNSRAPRMGETKAASWLEFELYAGDEGAPAELSWNILTFLRWSAYLANGIYDASFFDKLLEADEDSPVSLQNETEALQMLEKSLQNVLSTLAITDGDEANKCGNDHDRIAVTLKKQAGKIIMKHMSWLRLRHIELENEKQKDCK</sequence>
<dbReference type="KEGG" id="gtt:GUITHDRAFT_106158"/>
<protein>
    <recommendedName>
        <fullName evidence="1">Rubisco LSMT substrate-binding domain-containing protein</fullName>
    </recommendedName>
</protein>
<dbReference type="EMBL" id="JH992987">
    <property type="protein sequence ID" value="EKX48078.1"/>
    <property type="molecule type" value="Genomic_DNA"/>
</dbReference>
<dbReference type="HOGENOM" id="CLU_671664_0_0_1"/>
<accession>L1JHS6</accession>
<dbReference type="GeneID" id="17304634"/>
<name>L1JHS6_GUITC</name>
<dbReference type="Proteomes" id="UP000011087">
    <property type="component" value="Unassembled WGS sequence"/>
</dbReference>
<reference evidence="4" key="2">
    <citation type="submission" date="2012-11" db="EMBL/GenBank/DDBJ databases">
        <authorList>
            <person name="Kuo A."/>
            <person name="Curtis B.A."/>
            <person name="Tanifuji G."/>
            <person name="Burki F."/>
            <person name="Gruber A."/>
            <person name="Irimia M."/>
            <person name="Maruyama S."/>
            <person name="Arias M.C."/>
            <person name="Ball S.G."/>
            <person name="Gile G.H."/>
            <person name="Hirakawa Y."/>
            <person name="Hopkins J.F."/>
            <person name="Rensing S.A."/>
            <person name="Schmutz J."/>
            <person name="Symeonidi A."/>
            <person name="Elias M."/>
            <person name="Eveleigh R.J."/>
            <person name="Herman E.K."/>
            <person name="Klute M.J."/>
            <person name="Nakayama T."/>
            <person name="Obornik M."/>
            <person name="Reyes-Prieto A."/>
            <person name="Armbrust E.V."/>
            <person name="Aves S.J."/>
            <person name="Beiko R.G."/>
            <person name="Coutinho P."/>
            <person name="Dacks J.B."/>
            <person name="Durnford D.G."/>
            <person name="Fast N.M."/>
            <person name="Green B.R."/>
            <person name="Grisdale C."/>
            <person name="Hempe F."/>
            <person name="Henrissat B."/>
            <person name="Hoppner M.P."/>
            <person name="Ishida K.-I."/>
            <person name="Kim E."/>
            <person name="Koreny L."/>
            <person name="Kroth P.G."/>
            <person name="Liu Y."/>
            <person name="Malik S.-B."/>
            <person name="Maier U.G."/>
            <person name="McRose D."/>
            <person name="Mock T."/>
            <person name="Neilson J.A."/>
            <person name="Onodera N.T."/>
            <person name="Poole A.M."/>
            <person name="Pritham E.J."/>
            <person name="Richards T.A."/>
            <person name="Rocap G."/>
            <person name="Roy S.W."/>
            <person name="Sarai C."/>
            <person name="Schaack S."/>
            <person name="Shirato S."/>
            <person name="Slamovits C.H."/>
            <person name="Spencer D.F."/>
            <person name="Suzuki S."/>
            <person name="Worden A.Z."/>
            <person name="Zauner S."/>
            <person name="Barry K."/>
            <person name="Bell C."/>
            <person name="Bharti A.K."/>
            <person name="Crow J.A."/>
            <person name="Grimwood J."/>
            <person name="Kramer R."/>
            <person name="Lindquist E."/>
            <person name="Lucas S."/>
            <person name="Salamov A."/>
            <person name="McFadden G.I."/>
            <person name="Lane C.E."/>
            <person name="Keeling P.J."/>
            <person name="Gray M.W."/>
            <person name="Grigoriev I.V."/>
            <person name="Archibald J.M."/>
        </authorList>
    </citation>
    <scope>NUCLEOTIDE SEQUENCE</scope>
    <source>
        <strain evidence="4">CCMP2712</strain>
    </source>
</reference>
<dbReference type="Pfam" id="PF09273">
    <property type="entry name" value="Rubis-subs-bind"/>
    <property type="match status" value="1"/>
</dbReference>
<dbReference type="GO" id="GO:0016279">
    <property type="term" value="F:protein-lysine N-methyltransferase activity"/>
    <property type="evidence" value="ECO:0007669"/>
    <property type="project" value="TreeGrafter"/>
</dbReference>
<dbReference type="eggNOG" id="KOG1337">
    <property type="taxonomic scope" value="Eukaryota"/>
</dbReference>
<dbReference type="Gene3D" id="3.90.1410.10">
    <property type="entry name" value="set domain protein methyltransferase, domain 1"/>
    <property type="match status" value="1"/>
</dbReference>
<dbReference type="InterPro" id="IPR050600">
    <property type="entry name" value="SETD3_SETD6_MTase"/>
</dbReference>
<dbReference type="InterPro" id="IPR015353">
    <property type="entry name" value="Rubisco_LSMT_subst-bd"/>
</dbReference>
<dbReference type="STRING" id="905079.L1JHS6"/>
<dbReference type="OrthoDB" id="341421at2759"/>
<dbReference type="PaxDb" id="55529-EKX48078"/>